<evidence type="ECO:0008006" key="6">
    <source>
        <dbReference type="Google" id="ProtNLM"/>
    </source>
</evidence>
<sequence>MLSWKSISLLAAAAIAMNGVVGVEEGGVWTTAPPTTALDDSPMQSLAPATTPTTPSSTDNSESTDSDYDNDSLASDAGSVVDGSSAIDEGSDSQPSEHPPSANGDGSCEDLPHRPSSSGSIDFPPFPGSGSTSFPPLPSGSGSTTFPTPPSDVDSGSAPSGDGPVPSSVDGSDRDSSTLDDSTAGEASTSGDDDHTPQSGGCKVRSRRLRQ</sequence>
<dbReference type="AlphaFoldDB" id="W2H293"/>
<reference evidence="4 5" key="2">
    <citation type="submission" date="2013-11" db="EMBL/GenBank/DDBJ databases">
        <title>The Genome Sequence of Phytophthora parasitica CJ05E6.</title>
        <authorList>
            <consortium name="The Broad Institute Genomics Platform"/>
            <person name="Russ C."/>
            <person name="Tyler B."/>
            <person name="Panabieres F."/>
            <person name="Shan W."/>
            <person name="Tripathy S."/>
            <person name="Grunwald N."/>
            <person name="Machado M."/>
            <person name="Johnson C.S."/>
            <person name="Arredondo F."/>
            <person name="Hong C."/>
            <person name="Coffey M."/>
            <person name="Young S.K."/>
            <person name="Zeng Q."/>
            <person name="Gargeya S."/>
            <person name="Fitzgerald M."/>
            <person name="Abouelleil A."/>
            <person name="Alvarado L."/>
            <person name="Chapman S.B."/>
            <person name="Gainer-Dewar J."/>
            <person name="Goldberg J."/>
            <person name="Griggs A."/>
            <person name="Gujja S."/>
            <person name="Hansen M."/>
            <person name="Howarth C."/>
            <person name="Imamovic A."/>
            <person name="Ireland A."/>
            <person name="Larimer J."/>
            <person name="McCowan C."/>
            <person name="Murphy C."/>
            <person name="Pearson M."/>
            <person name="Poon T.W."/>
            <person name="Priest M."/>
            <person name="Roberts A."/>
            <person name="Saif S."/>
            <person name="Shea T."/>
            <person name="Sykes S."/>
            <person name="Wortman J."/>
            <person name="Nusbaum C."/>
            <person name="Birren B."/>
        </authorList>
    </citation>
    <scope>NUCLEOTIDE SEQUENCE [LARGE SCALE GENOMIC DNA]</scope>
    <source>
        <strain evidence="4 5">CJ05E6</strain>
    </source>
</reference>
<name>W2H293_PHYNI</name>
<gene>
    <name evidence="3" type="ORF">L915_07099</name>
    <name evidence="4" type="ORF">L916_07053</name>
</gene>
<feature type="chain" id="PRO_5007733261" description="RxLR effector protein" evidence="2">
    <location>
        <begin position="23"/>
        <end position="211"/>
    </location>
</feature>
<accession>W2H293</accession>
<dbReference type="EMBL" id="KI685846">
    <property type="protein sequence ID" value="ETK88685.1"/>
    <property type="molecule type" value="Genomic_DNA"/>
</dbReference>
<feature type="compositionally biased region" description="Low complexity" evidence="1">
    <location>
        <begin position="128"/>
        <end position="146"/>
    </location>
</feature>
<feature type="region of interest" description="Disordered" evidence="1">
    <location>
        <begin position="26"/>
        <end position="211"/>
    </location>
</feature>
<dbReference type="Proteomes" id="UP000053864">
    <property type="component" value="Unassembled WGS sequence"/>
</dbReference>
<dbReference type="EMBL" id="KI672431">
    <property type="protein sequence ID" value="ETL42072.1"/>
    <property type="molecule type" value="Genomic_DNA"/>
</dbReference>
<feature type="signal peptide" evidence="2">
    <location>
        <begin position="1"/>
        <end position="22"/>
    </location>
</feature>
<reference evidence="3" key="1">
    <citation type="submission" date="2013-11" db="EMBL/GenBank/DDBJ databases">
        <title>The Genome Sequence of Phytophthora parasitica CJ02B3.</title>
        <authorList>
            <consortium name="The Broad Institute Genomics Platform"/>
            <person name="Russ C."/>
            <person name="Tyler B."/>
            <person name="Panabieres F."/>
            <person name="Shan W."/>
            <person name="Tripathy S."/>
            <person name="Grunwald N."/>
            <person name="Machado M."/>
            <person name="Johnson C.S."/>
            <person name="Arredondo F."/>
            <person name="Hong C."/>
            <person name="Coffey M."/>
            <person name="Young S.K."/>
            <person name="Zeng Q."/>
            <person name="Gargeya S."/>
            <person name="Fitzgerald M."/>
            <person name="Abouelleil A."/>
            <person name="Alvarado L."/>
            <person name="Chapman S.B."/>
            <person name="Gainer-Dewar J."/>
            <person name="Goldberg J."/>
            <person name="Griggs A."/>
            <person name="Gujja S."/>
            <person name="Hansen M."/>
            <person name="Howarth C."/>
            <person name="Imamovic A."/>
            <person name="Ireland A."/>
            <person name="Larimer J."/>
            <person name="McCowan C."/>
            <person name="Murphy C."/>
            <person name="Pearson M."/>
            <person name="Poon T.W."/>
            <person name="Priest M."/>
            <person name="Roberts A."/>
            <person name="Saif S."/>
            <person name="Shea T."/>
            <person name="Sykes S."/>
            <person name="Wortman J."/>
            <person name="Nusbaum C."/>
            <person name="Birren B."/>
        </authorList>
    </citation>
    <scope>NUCLEOTIDE SEQUENCE [LARGE SCALE GENOMIC DNA]</scope>
    <source>
        <strain evidence="3">CJ02B3</strain>
    </source>
</reference>
<evidence type="ECO:0000256" key="1">
    <source>
        <dbReference type="SAM" id="MobiDB-lite"/>
    </source>
</evidence>
<feature type="compositionally biased region" description="Low complexity" evidence="1">
    <location>
        <begin position="50"/>
        <end position="61"/>
    </location>
</feature>
<keyword evidence="2" id="KW-0732">Signal</keyword>
<evidence type="ECO:0000256" key="2">
    <source>
        <dbReference type="SAM" id="SignalP"/>
    </source>
</evidence>
<proteinExistence type="predicted"/>
<evidence type="ECO:0000313" key="3">
    <source>
        <dbReference type="EMBL" id="ETK88685.1"/>
    </source>
</evidence>
<evidence type="ECO:0000313" key="4">
    <source>
        <dbReference type="EMBL" id="ETL42072.1"/>
    </source>
</evidence>
<organism evidence="3">
    <name type="scientific">Phytophthora nicotianae</name>
    <name type="common">Potato buckeye rot agent</name>
    <name type="synonym">Phytophthora parasitica</name>
    <dbReference type="NCBI Taxonomy" id="4792"/>
    <lineage>
        <taxon>Eukaryota</taxon>
        <taxon>Sar</taxon>
        <taxon>Stramenopiles</taxon>
        <taxon>Oomycota</taxon>
        <taxon>Peronosporomycetes</taxon>
        <taxon>Peronosporales</taxon>
        <taxon>Peronosporaceae</taxon>
        <taxon>Phytophthora</taxon>
    </lineage>
</organism>
<evidence type="ECO:0000313" key="5">
    <source>
        <dbReference type="Proteomes" id="UP000053864"/>
    </source>
</evidence>
<dbReference type="Proteomes" id="UP000053236">
    <property type="component" value="Unassembled WGS sequence"/>
</dbReference>
<protein>
    <recommendedName>
        <fullName evidence="6">RxLR effector protein</fullName>
    </recommendedName>
</protein>